<keyword evidence="3 5" id="KW-1133">Transmembrane helix</keyword>
<feature type="transmembrane region" description="Helical" evidence="5">
    <location>
        <begin position="58"/>
        <end position="81"/>
    </location>
</feature>
<sequence length="167" mass="19225">MERRGKRAHRDDLVGEHPFGDNGQLILLIVFLTVWTADSFIFHFSTFAVGYVSPFIRISLGVAILLLSGYLAKGGMSAVFGEERQDPVLIHKGVFNVVRHPVYLGCILFYLGLLIFTLSAIAGFIWITIIVFYHYISKYEERLLLTEFGKEYEEYMTRVPMWIPRLK</sequence>
<evidence type="ECO:0000256" key="3">
    <source>
        <dbReference type="ARBA" id="ARBA00022989"/>
    </source>
</evidence>
<name>A0A0S8FV14_UNCW3</name>
<dbReference type="Gene3D" id="1.20.120.1630">
    <property type="match status" value="1"/>
</dbReference>
<evidence type="ECO:0000256" key="1">
    <source>
        <dbReference type="ARBA" id="ARBA00004127"/>
    </source>
</evidence>
<evidence type="ECO:0000313" key="7">
    <source>
        <dbReference type="Proteomes" id="UP000051373"/>
    </source>
</evidence>
<dbReference type="STRING" id="1703779.AMJ83_02075"/>
<comment type="subcellular location">
    <subcellularLocation>
        <location evidence="1">Endomembrane system</location>
        <topology evidence="1">Multi-pass membrane protein</topology>
    </subcellularLocation>
</comment>
<dbReference type="InterPro" id="IPR007318">
    <property type="entry name" value="Phopholipid_MeTrfase"/>
</dbReference>
<dbReference type="EMBL" id="LJUJ01000002">
    <property type="protein sequence ID" value="KPK64518.1"/>
    <property type="molecule type" value="Genomic_DNA"/>
</dbReference>
<dbReference type="Pfam" id="PF04191">
    <property type="entry name" value="PEMT"/>
    <property type="match status" value="1"/>
</dbReference>
<comment type="caution">
    <text evidence="6">The sequence shown here is derived from an EMBL/GenBank/DDBJ whole genome shotgun (WGS) entry which is preliminary data.</text>
</comment>
<keyword evidence="2 5" id="KW-0812">Transmembrane</keyword>
<organism evidence="6 7">
    <name type="scientific">candidate division WOR_3 bacterium SM23_42</name>
    <dbReference type="NCBI Taxonomy" id="1703779"/>
    <lineage>
        <taxon>Bacteria</taxon>
        <taxon>Bacteria division WOR-3</taxon>
    </lineage>
</organism>
<feature type="transmembrane region" description="Helical" evidence="5">
    <location>
        <begin position="102"/>
        <end position="135"/>
    </location>
</feature>
<evidence type="ECO:0000256" key="5">
    <source>
        <dbReference type="SAM" id="Phobius"/>
    </source>
</evidence>
<gene>
    <name evidence="6" type="ORF">AMJ83_02075</name>
</gene>
<evidence type="ECO:0000256" key="4">
    <source>
        <dbReference type="ARBA" id="ARBA00023136"/>
    </source>
</evidence>
<proteinExistence type="predicted"/>
<dbReference type="Proteomes" id="UP000051373">
    <property type="component" value="Unassembled WGS sequence"/>
</dbReference>
<reference evidence="6 7" key="1">
    <citation type="journal article" date="2015" name="Microbiome">
        <title>Genomic resolution of linkages in carbon, nitrogen, and sulfur cycling among widespread estuary sediment bacteria.</title>
        <authorList>
            <person name="Baker B.J."/>
            <person name="Lazar C.S."/>
            <person name="Teske A.P."/>
            <person name="Dick G.J."/>
        </authorList>
    </citation>
    <scope>NUCLEOTIDE SEQUENCE [LARGE SCALE GENOMIC DNA]</scope>
    <source>
        <strain evidence="6">SM23_42</strain>
    </source>
</reference>
<keyword evidence="4 5" id="KW-0472">Membrane</keyword>
<accession>A0A0S8FV14</accession>
<evidence type="ECO:0008006" key="8">
    <source>
        <dbReference type="Google" id="ProtNLM"/>
    </source>
</evidence>
<dbReference type="PANTHER" id="PTHR12714">
    <property type="entry name" value="PROTEIN-S ISOPRENYLCYSTEINE O-METHYLTRANSFERASE"/>
    <property type="match status" value="1"/>
</dbReference>
<evidence type="ECO:0000313" key="6">
    <source>
        <dbReference type="EMBL" id="KPK64518.1"/>
    </source>
</evidence>
<dbReference type="GO" id="GO:0012505">
    <property type="term" value="C:endomembrane system"/>
    <property type="evidence" value="ECO:0007669"/>
    <property type="project" value="UniProtKB-SubCell"/>
</dbReference>
<evidence type="ECO:0000256" key="2">
    <source>
        <dbReference type="ARBA" id="ARBA00022692"/>
    </source>
</evidence>
<feature type="transmembrane region" description="Helical" evidence="5">
    <location>
        <begin position="25"/>
        <end position="52"/>
    </location>
</feature>
<dbReference type="PANTHER" id="PTHR12714:SF9">
    <property type="entry name" value="PROTEIN-S-ISOPRENYLCYSTEINE O-METHYLTRANSFERASE"/>
    <property type="match status" value="1"/>
</dbReference>
<dbReference type="GO" id="GO:0016740">
    <property type="term" value="F:transferase activity"/>
    <property type="evidence" value="ECO:0007669"/>
    <property type="project" value="UniProtKB-ARBA"/>
</dbReference>
<dbReference type="AlphaFoldDB" id="A0A0S8FV14"/>
<protein>
    <recommendedName>
        <fullName evidence="8">Steroid 5-alpha reductase C-terminal domain-containing protein</fullName>
    </recommendedName>
</protein>